<evidence type="ECO:0000256" key="7">
    <source>
        <dbReference type="ARBA" id="ARBA00023163"/>
    </source>
</evidence>
<evidence type="ECO:0000256" key="1">
    <source>
        <dbReference type="ARBA" id="ARBA00004123"/>
    </source>
</evidence>
<evidence type="ECO:0000313" key="12">
    <source>
        <dbReference type="EMBL" id="AFP00099.1"/>
    </source>
</evidence>
<sequence length="513" mass="56032">RRSSDLQRFPKKYRVGGSKVCAPSPGGEARGCGGQVCRHPPGGGSGSYPGPGPAREGPEPDRVCVDAKALGGKPRHSHKMLFNCRGSESGSTFQDRERSDIHWRVSEPRASTAKKPEDRYLENKCNRNREVDKEPAARPLGLGSDQKRLLASANIDVPRQRKPSEEADMDEVMAAAVLTSLSTSPNTFHQLVRSPLTGTHLLDNCKVLKEGPPLSASYSSSTTSGNWSWDIPSDQSNPSTPSPPLPGDSSKPFPLSGQSDDGIDETEGSHFLFEEPTPRKRKNSMKVMFKCLWKNCGKVLSTSSGMQKHVRTLHLGHNGDSDYCDGEEDFYYSEIDVDVDSLTDGLSSLTPMSPTTAMPPVFPAVDSRHSEPTVVKTEEKLVTPLSQSAPTNLFHVRTDHAYQATAPVSIPVSTNFIPNGTGFSISLQSPPVIFKGSQGPLTQIRPISIVEKRQNSHPSLKVHTSLSPSPKPGTGTRKPRGEGKKCRKVYGMENRDMWCTACRWKKACQRFVD</sequence>
<dbReference type="GO" id="GO:0003700">
    <property type="term" value="F:DNA-binding transcription factor activity"/>
    <property type="evidence" value="ECO:0007669"/>
    <property type="project" value="TreeGrafter"/>
</dbReference>
<accession>V9KNC1</accession>
<comment type="subcellular location">
    <subcellularLocation>
        <location evidence="1">Nucleus</location>
    </subcellularLocation>
</comment>
<keyword evidence="7" id="KW-0804">Transcription</keyword>
<feature type="domain" description="C2H2-type" evidence="11">
    <location>
        <begin position="289"/>
        <end position="319"/>
    </location>
</feature>
<feature type="compositionally biased region" description="Basic and acidic residues" evidence="10">
    <location>
        <begin position="56"/>
        <end position="65"/>
    </location>
</feature>
<dbReference type="GO" id="GO:0006357">
    <property type="term" value="P:regulation of transcription by RNA polymerase II"/>
    <property type="evidence" value="ECO:0007669"/>
    <property type="project" value="TreeGrafter"/>
</dbReference>
<feature type="non-terminal residue" evidence="12">
    <location>
        <position position="1"/>
    </location>
</feature>
<feature type="region of interest" description="Disordered" evidence="10">
    <location>
        <begin position="453"/>
        <end position="483"/>
    </location>
</feature>
<dbReference type="PANTHER" id="PTHR13006:SF8">
    <property type="entry name" value="SLC2A4 REGULATOR"/>
    <property type="match status" value="1"/>
</dbReference>
<evidence type="ECO:0000256" key="6">
    <source>
        <dbReference type="ARBA" id="ARBA00023125"/>
    </source>
</evidence>
<evidence type="ECO:0000256" key="8">
    <source>
        <dbReference type="ARBA" id="ARBA00023242"/>
    </source>
</evidence>
<evidence type="ECO:0000256" key="2">
    <source>
        <dbReference type="ARBA" id="ARBA00022723"/>
    </source>
</evidence>
<dbReference type="GO" id="GO:0008270">
    <property type="term" value="F:zinc ion binding"/>
    <property type="evidence" value="ECO:0007669"/>
    <property type="project" value="UniProtKB-KW"/>
</dbReference>
<keyword evidence="6" id="KW-0238">DNA-binding</keyword>
<keyword evidence="4" id="KW-0862">Zinc</keyword>
<dbReference type="InterPro" id="IPR013087">
    <property type="entry name" value="Znf_C2H2_type"/>
</dbReference>
<dbReference type="Gene3D" id="3.30.160.60">
    <property type="entry name" value="Classic Zinc Finger"/>
    <property type="match status" value="1"/>
</dbReference>
<feature type="compositionally biased region" description="Polar residues" evidence="10">
    <location>
        <begin position="456"/>
        <end position="468"/>
    </location>
</feature>
<evidence type="ECO:0000259" key="11">
    <source>
        <dbReference type="PROSITE" id="PS50157"/>
    </source>
</evidence>
<feature type="compositionally biased region" description="Low complexity" evidence="10">
    <location>
        <begin position="215"/>
        <end position="224"/>
    </location>
</feature>
<evidence type="ECO:0000256" key="3">
    <source>
        <dbReference type="ARBA" id="ARBA00022771"/>
    </source>
</evidence>
<proteinExistence type="evidence at transcript level"/>
<organism evidence="12">
    <name type="scientific">Callorhinchus milii</name>
    <name type="common">Ghost shark</name>
    <dbReference type="NCBI Taxonomy" id="7868"/>
    <lineage>
        <taxon>Eukaryota</taxon>
        <taxon>Metazoa</taxon>
        <taxon>Chordata</taxon>
        <taxon>Craniata</taxon>
        <taxon>Vertebrata</taxon>
        <taxon>Chondrichthyes</taxon>
        <taxon>Holocephali</taxon>
        <taxon>Chimaeriformes</taxon>
        <taxon>Callorhinchidae</taxon>
        <taxon>Callorhinchus</taxon>
    </lineage>
</organism>
<dbReference type="InterPro" id="IPR052253">
    <property type="entry name" value="CR1/CR2-DNA-binding_regulator"/>
</dbReference>
<keyword evidence="8" id="KW-0539">Nucleus</keyword>
<feature type="compositionally biased region" description="Basic and acidic residues" evidence="10">
    <location>
        <begin position="94"/>
        <end position="107"/>
    </location>
</feature>
<name>V9KNC1_CALMI</name>
<protein>
    <submittedName>
        <fullName evidence="12">Zinc finger protein 704-like protein</fullName>
    </submittedName>
</protein>
<keyword evidence="5" id="KW-0805">Transcription regulation</keyword>
<dbReference type="PROSITE" id="PS50157">
    <property type="entry name" value="ZINC_FINGER_C2H2_2"/>
    <property type="match status" value="1"/>
</dbReference>
<keyword evidence="2" id="KW-0479">Metal-binding</keyword>
<dbReference type="GO" id="GO:0000978">
    <property type="term" value="F:RNA polymerase II cis-regulatory region sequence-specific DNA binding"/>
    <property type="evidence" value="ECO:0007669"/>
    <property type="project" value="TreeGrafter"/>
</dbReference>
<evidence type="ECO:0000256" key="9">
    <source>
        <dbReference type="PROSITE-ProRule" id="PRU00042"/>
    </source>
</evidence>
<dbReference type="AlphaFoldDB" id="V9KNC1"/>
<evidence type="ECO:0000256" key="5">
    <source>
        <dbReference type="ARBA" id="ARBA00023015"/>
    </source>
</evidence>
<dbReference type="EMBL" id="JW867581">
    <property type="protein sequence ID" value="AFP00099.1"/>
    <property type="molecule type" value="mRNA"/>
</dbReference>
<dbReference type="GO" id="GO:0005634">
    <property type="term" value="C:nucleus"/>
    <property type="evidence" value="ECO:0007669"/>
    <property type="project" value="UniProtKB-SubCell"/>
</dbReference>
<dbReference type="PROSITE" id="PS00028">
    <property type="entry name" value="ZINC_FINGER_C2H2_1"/>
    <property type="match status" value="1"/>
</dbReference>
<evidence type="ECO:0000256" key="10">
    <source>
        <dbReference type="SAM" id="MobiDB-lite"/>
    </source>
</evidence>
<dbReference type="SMART" id="SM00355">
    <property type="entry name" value="ZnF_C2H2"/>
    <property type="match status" value="1"/>
</dbReference>
<feature type="region of interest" description="Disordered" evidence="10">
    <location>
        <begin position="16"/>
        <end position="115"/>
    </location>
</feature>
<evidence type="ECO:0000256" key="4">
    <source>
        <dbReference type="ARBA" id="ARBA00022833"/>
    </source>
</evidence>
<dbReference type="SMART" id="SM01366">
    <property type="entry name" value="c-clamp"/>
    <property type="match status" value="1"/>
</dbReference>
<keyword evidence="3 9" id="KW-0863">Zinc-finger</keyword>
<reference evidence="12" key="1">
    <citation type="journal article" date="2014" name="Nature">
        <title>Elephant shark genome provides unique insights into gnathostome evolution.</title>
        <authorList>
            <consortium name="International Elephant Shark Genome Sequencing Consortium"/>
            <person name="Venkatesh B."/>
            <person name="Lee A.P."/>
            <person name="Ravi V."/>
            <person name="Maurya A.K."/>
            <person name="Lian M.M."/>
            <person name="Swann J.B."/>
            <person name="Ohta Y."/>
            <person name="Flajnik M.F."/>
            <person name="Sutoh Y."/>
            <person name="Kasahara M."/>
            <person name="Hoon S."/>
            <person name="Gangu V."/>
            <person name="Roy S.W."/>
            <person name="Irimia M."/>
            <person name="Korzh V."/>
            <person name="Kondrychyn I."/>
            <person name="Lim Z.W."/>
            <person name="Tay B.H."/>
            <person name="Tohari S."/>
            <person name="Kong K.W."/>
            <person name="Ho S."/>
            <person name="Lorente-Galdos B."/>
            <person name="Quilez J."/>
            <person name="Marques-Bonet T."/>
            <person name="Raney B.J."/>
            <person name="Ingham P.W."/>
            <person name="Tay A."/>
            <person name="Hillier L.W."/>
            <person name="Minx P."/>
            <person name="Boehm T."/>
            <person name="Wilson R.K."/>
            <person name="Brenner S."/>
            <person name="Warren W.C."/>
        </authorList>
    </citation>
    <scope>NUCLEOTIDE SEQUENCE</scope>
    <source>
        <tissue evidence="12">Kidney</tissue>
    </source>
</reference>
<feature type="region of interest" description="Disordered" evidence="10">
    <location>
        <begin position="212"/>
        <end position="277"/>
    </location>
</feature>
<dbReference type="PANTHER" id="PTHR13006">
    <property type="entry name" value="PAPILLOMAVIRUS REGULATORY FACTOR PRF-1"/>
    <property type="match status" value="1"/>
</dbReference>